<dbReference type="PROSITE" id="PS51318">
    <property type="entry name" value="TAT"/>
    <property type="match status" value="1"/>
</dbReference>
<keyword evidence="3" id="KW-0574">Periplasm</keyword>
<reference evidence="4" key="1">
    <citation type="submission" date="2020-07" db="EMBL/GenBank/DDBJ databases">
        <title>Huge and variable diversity of episymbiotic CPR bacteria and DPANN archaea in groundwater ecosystems.</title>
        <authorList>
            <person name="He C.Y."/>
            <person name="Keren R."/>
            <person name="Whittaker M."/>
            <person name="Farag I.F."/>
            <person name="Doudna J."/>
            <person name="Cate J.H.D."/>
            <person name="Banfield J.F."/>
        </authorList>
    </citation>
    <scope>NUCLEOTIDE SEQUENCE</scope>
    <source>
        <strain evidence="4">NC_groundwater_1586_Pr3_B-0.1um_66_15</strain>
    </source>
</reference>
<dbReference type="Gene3D" id="3.40.190.10">
    <property type="entry name" value="Periplasmic binding protein-like II"/>
    <property type="match status" value="2"/>
</dbReference>
<evidence type="ECO:0000256" key="1">
    <source>
        <dbReference type="ARBA" id="ARBA00004418"/>
    </source>
</evidence>
<accession>A0A933NXS8</accession>
<protein>
    <submittedName>
        <fullName evidence="4">Extracellular solute-binding protein</fullName>
    </submittedName>
</protein>
<organism evidence="4 5">
    <name type="scientific">Devosia nanyangense</name>
    <dbReference type="NCBI Taxonomy" id="1228055"/>
    <lineage>
        <taxon>Bacteria</taxon>
        <taxon>Pseudomonadati</taxon>
        <taxon>Pseudomonadota</taxon>
        <taxon>Alphaproteobacteria</taxon>
        <taxon>Hyphomicrobiales</taxon>
        <taxon>Devosiaceae</taxon>
        <taxon>Devosia</taxon>
    </lineage>
</organism>
<evidence type="ECO:0000256" key="3">
    <source>
        <dbReference type="ARBA" id="ARBA00022764"/>
    </source>
</evidence>
<dbReference type="GO" id="GO:0042597">
    <property type="term" value="C:periplasmic space"/>
    <property type="evidence" value="ECO:0007669"/>
    <property type="project" value="UniProtKB-SubCell"/>
</dbReference>
<dbReference type="InterPro" id="IPR050490">
    <property type="entry name" value="Bact_solute-bd_prot1"/>
</dbReference>
<evidence type="ECO:0000256" key="2">
    <source>
        <dbReference type="ARBA" id="ARBA00008520"/>
    </source>
</evidence>
<dbReference type="InterPro" id="IPR006311">
    <property type="entry name" value="TAT_signal"/>
</dbReference>
<evidence type="ECO:0000313" key="4">
    <source>
        <dbReference type="EMBL" id="MBI4921336.1"/>
    </source>
</evidence>
<dbReference type="InterPro" id="IPR006059">
    <property type="entry name" value="SBP"/>
</dbReference>
<name>A0A933NXS8_9HYPH</name>
<dbReference type="Pfam" id="PF01547">
    <property type="entry name" value="SBP_bac_1"/>
    <property type="match status" value="1"/>
</dbReference>
<proteinExistence type="inferred from homology"/>
<dbReference type="AlphaFoldDB" id="A0A933NXS8"/>
<sequence>MQDKQKGQRLNVPMAANRRDMLRAMAALGLTTGVLGKFGISAAFGADFDWKKYAGTKINLLMVGGEGDDRAFADLVPEFEAQTGMTIEITAPALGPLIEKSLQNLQAPQSAYDVISYLGFLTTQQVGAGYYEQLNSYIDDPGLTPPDWDFGDFLQPALRNVGIFDMASGTVGKGTDVYGVPGTHSGSAIYFYRKDLFEAAGLQPAKTWDEFHAAAKALTTDEVAGASFIGANDFSLALVDWFTRFITIGGTLMTGDPHTKDFKPNVDSPEGVRALQMMIDLLPYAPKNVTKYGFAENVDGFSTGKIAQMIFWSTIAGPVFDPDKSLVADKTGTGPVPADEGQTPRAIQGGWGIGIPKNADPAKKAAAWLALTWFTSKKVNNYLVDKYQIDANRTSSFTDPDLLAKFPYLADSLAAASSAESLATARIPECFQLNDVMNVEFNSALLGIQDAKTACAKVQVQWEDMLRKAGHLA</sequence>
<comment type="similarity">
    <text evidence="2">Belongs to the bacterial solute-binding protein 1 family.</text>
</comment>
<comment type="caution">
    <text evidence="4">The sequence shown here is derived from an EMBL/GenBank/DDBJ whole genome shotgun (WGS) entry which is preliminary data.</text>
</comment>
<evidence type="ECO:0000313" key="5">
    <source>
        <dbReference type="Proteomes" id="UP000782610"/>
    </source>
</evidence>
<gene>
    <name evidence="4" type="ORF">HY834_06265</name>
</gene>
<dbReference type="Proteomes" id="UP000782610">
    <property type="component" value="Unassembled WGS sequence"/>
</dbReference>
<dbReference type="EMBL" id="JACRAF010000018">
    <property type="protein sequence ID" value="MBI4921336.1"/>
    <property type="molecule type" value="Genomic_DNA"/>
</dbReference>
<comment type="subcellular location">
    <subcellularLocation>
        <location evidence="1">Periplasm</location>
    </subcellularLocation>
</comment>
<dbReference type="PANTHER" id="PTHR43649:SF12">
    <property type="entry name" value="DIACETYLCHITOBIOSE BINDING PROTEIN DASA"/>
    <property type="match status" value="1"/>
</dbReference>
<dbReference type="PANTHER" id="PTHR43649">
    <property type="entry name" value="ARABINOSE-BINDING PROTEIN-RELATED"/>
    <property type="match status" value="1"/>
</dbReference>
<dbReference type="SUPFAM" id="SSF53850">
    <property type="entry name" value="Periplasmic binding protein-like II"/>
    <property type="match status" value="1"/>
</dbReference>